<proteinExistence type="predicted"/>
<feature type="compositionally biased region" description="Pro residues" evidence="1">
    <location>
        <begin position="34"/>
        <end position="50"/>
    </location>
</feature>
<dbReference type="Proteomes" id="UP000660265">
    <property type="component" value="Unassembled WGS sequence"/>
</dbReference>
<reference evidence="3" key="1">
    <citation type="journal article" date="2019" name="Int. J. Syst. Evol. Microbiol.">
        <title>The Global Catalogue of Microorganisms (GCM) 10K type strain sequencing project: providing services to taxonomists for standard genome sequencing and annotation.</title>
        <authorList>
            <consortium name="The Broad Institute Genomics Platform"/>
            <consortium name="The Broad Institute Genome Sequencing Center for Infectious Disease"/>
            <person name="Wu L."/>
            <person name="Ma J."/>
        </authorList>
    </citation>
    <scope>NUCLEOTIDE SEQUENCE [LARGE SCALE GENOMIC DNA]</scope>
    <source>
        <strain evidence="3">CGMCC 4.7275</strain>
    </source>
</reference>
<comment type="caution">
    <text evidence="2">The sequence shown here is derived from an EMBL/GenBank/DDBJ whole genome shotgun (WGS) entry which is preliminary data.</text>
</comment>
<protein>
    <submittedName>
        <fullName evidence="2">Uncharacterized protein</fullName>
    </submittedName>
</protein>
<dbReference type="EMBL" id="BMMV01000006">
    <property type="protein sequence ID" value="GGJ92211.1"/>
    <property type="molecule type" value="Genomic_DNA"/>
</dbReference>
<organism evidence="2 3">
    <name type="scientific">Streptomyces camponoticapitis</name>
    <dbReference type="NCBI Taxonomy" id="1616125"/>
    <lineage>
        <taxon>Bacteria</taxon>
        <taxon>Bacillati</taxon>
        <taxon>Actinomycetota</taxon>
        <taxon>Actinomycetes</taxon>
        <taxon>Kitasatosporales</taxon>
        <taxon>Streptomycetaceae</taxon>
        <taxon>Streptomyces</taxon>
    </lineage>
</organism>
<name>A0ABQ2E377_9ACTN</name>
<evidence type="ECO:0000256" key="1">
    <source>
        <dbReference type="SAM" id="MobiDB-lite"/>
    </source>
</evidence>
<keyword evidence="3" id="KW-1185">Reference proteome</keyword>
<evidence type="ECO:0000313" key="3">
    <source>
        <dbReference type="Proteomes" id="UP000660265"/>
    </source>
</evidence>
<sequence>MVRTAPLAQAGDVVVLGSAHGAAGSSWIRQTPSPARPPPGGPLLPVPAPAGEPVEETPGERRTVSP</sequence>
<gene>
    <name evidence="2" type="ORF">GCM10011583_24580</name>
</gene>
<evidence type="ECO:0000313" key="2">
    <source>
        <dbReference type="EMBL" id="GGJ92211.1"/>
    </source>
</evidence>
<feature type="region of interest" description="Disordered" evidence="1">
    <location>
        <begin position="24"/>
        <end position="66"/>
    </location>
</feature>
<accession>A0ABQ2E377</accession>